<organism evidence="2">
    <name type="scientific">Trichophyton rubrum CBS 288.86</name>
    <dbReference type="NCBI Taxonomy" id="1215330"/>
    <lineage>
        <taxon>Eukaryota</taxon>
        <taxon>Fungi</taxon>
        <taxon>Dikarya</taxon>
        <taxon>Ascomycota</taxon>
        <taxon>Pezizomycotina</taxon>
        <taxon>Eurotiomycetes</taxon>
        <taxon>Eurotiomycetidae</taxon>
        <taxon>Onygenales</taxon>
        <taxon>Arthrodermataceae</taxon>
        <taxon>Trichophyton</taxon>
    </lineage>
</organism>
<gene>
    <name evidence="2" type="ORF">H103_08471</name>
</gene>
<dbReference type="Proteomes" id="UP000023758">
    <property type="component" value="Unassembled WGS sequence"/>
</dbReference>
<dbReference type="EMBL" id="KK207940">
    <property type="protein sequence ID" value="EZF47728.1"/>
    <property type="molecule type" value="Genomic_DNA"/>
</dbReference>
<name>A0A022VPQ2_TRIRU</name>
<dbReference type="OrthoDB" id="2125396at2759"/>
<dbReference type="Gene3D" id="3.80.10.10">
    <property type="entry name" value="Ribonuclease Inhibitor"/>
    <property type="match status" value="1"/>
</dbReference>
<protein>
    <recommendedName>
        <fullName evidence="1">F-box domain-containing protein</fullName>
    </recommendedName>
</protein>
<dbReference type="InterPro" id="IPR001810">
    <property type="entry name" value="F-box_dom"/>
</dbReference>
<reference evidence="2" key="1">
    <citation type="submission" date="2014-02" db="EMBL/GenBank/DDBJ databases">
        <title>The Genome Sequence of Trichophyton rubrum (morphotype fischeri) CBS 288.86.</title>
        <authorList>
            <consortium name="The Broad Institute Genomics Platform"/>
            <person name="Cuomo C.A."/>
            <person name="White T.C."/>
            <person name="Graser Y."/>
            <person name="Martinez-Rossi N."/>
            <person name="Heitman J."/>
            <person name="Young S.K."/>
            <person name="Zeng Q."/>
            <person name="Gargeya S."/>
            <person name="Abouelleil A."/>
            <person name="Alvarado L."/>
            <person name="Chapman S.B."/>
            <person name="Gainer-Dewar J."/>
            <person name="Goldberg J."/>
            <person name="Griggs A."/>
            <person name="Gujja S."/>
            <person name="Hansen M."/>
            <person name="Howarth C."/>
            <person name="Imamovic A."/>
            <person name="Larimer J."/>
            <person name="Martinez D."/>
            <person name="Murphy C."/>
            <person name="Pearson M.D."/>
            <person name="Persinoti G."/>
            <person name="Poon T."/>
            <person name="Priest M."/>
            <person name="Roberts A.D."/>
            <person name="Saif S."/>
            <person name="Shea T.D."/>
            <person name="Sykes S.N."/>
            <person name="Wortman J."/>
            <person name="Nusbaum C."/>
            <person name="Birren B."/>
        </authorList>
    </citation>
    <scope>NUCLEOTIDE SEQUENCE [LARGE SCALE GENOMIC DNA]</scope>
    <source>
        <strain evidence="2">CBS 288.86</strain>
    </source>
</reference>
<evidence type="ECO:0000313" key="2">
    <source>
        <dbReference type="EMBL" id="EZF47728.1"/>
    </source>
</evidence>
<feature type="domain" description="F-box" evidence="1">
    <location>
        <begin position="13"/>
        <end position="63"/>
    </location>
</feature>
<dbReference type="CDD" id="cd09917">
    <property type="entry name" value="F-box_SF"/>
    <property type="match status" value="1"/>
</dbReference>
<proteinExistence type="predicted"/>
<evidence type="ECO:0000259" key="1">
    <source>
        <dbReference type="Pfam" id="PF12937"/>
    </source>
</evidence>
<dbReference type="InterPro" id="IPR032675">
    <property type="entry name" value="LRR_dom_sf"/>
</dbReference>
<accession>A0A022VPQ2</accession>
<dbReference type="HOGENOM" id="CLU_042679_0_0_1"/>
<dbReference type="AlphaFoldDB" id="A0A022VPQ2"/>
<dbReference type="Pfam" id="PF12937">
    <property type="entry name" value="F-box-like"/>
    <property type="match status" value="1"/>
</dbReference>
<dbReference type="SUPFAM" id="SSF52047">
    <property type="entry name" value="RNI-like"/>
    <property type="match status" value="1"/>
</dbReference>
<sequence>MMAKAPQTKGAFLPTEIVISILSFASDEDTVNENWQSTLFSCCLVCQQWYSAAIPFLYSKPVISARNYDSFAGTLDVRGKARHNIQEPLGNFVKHLDLGGLAHSGSKSVTARLLRACKEELEVFVAPASTFSTISLTPMSKCLNLRIVDLSVLMTIIPFLSIPHAVRNLKRLETLRFPPEMSHKGLPKVNDPHSERSPPLYQWPPKLKRLQLWRVHDSIILGNFIWPETVTAVTIIESNHYPFNTILQTLSTDSARQRLQRVRILSSRPTDEVSIIAPLCFQMEKLKFLSLQGCGCDPGFYRRIITMSPELAPLEILEISPLPLEHKLRVELVRDLKTVCAVAFPRVRLLGIAASCIDYVSEWFELEMDKVLMENARNSGHYDKEKLENGRIQTGVYYF</sequence>